<dbReference type="PANTHER" id="PTHR11365">
    <property type="entry name" value="5-OXOPROLINASE RELATED"/>
    <property type="match status" value="1"/>
</dbReference>
<evidence type="ECO:0000259" key="1">
    <source>
        <dbReference type="Pfam" id="PF01968"/>
    </source>
</evidence>
<feature type="domain" description="Hydantoinase/oxoprolinase N-terminal" evidence="2">
    <location>
        <begin position="3"/>
        <end position="171"/>
    </location>
</feature>
<dbReference type="GO" id="GO:0017168">
    <property type="term" value="F:5-oxoprolinase (ATP-hydrolyzing) activity"/>
    <property type="evidence" value="ECO:0007669"/>
    <property type="project" value="TreeGrafter"/>
</dbReference>
<dbReference type="Pfam" id="PF05378">
    <property type="entry name" value="Hydant_A_N"/>
    <property type="match status" value="1"/>
</dbReference>
<reference evidence="4 5" key="1">
    <citation type="submission" date="2012-01" db="EMBL/GenBank/DDBJ databases">
        <title>Improved High-Quality Draft sequence of Metallosphaera yellowstonensis MK1.</title>
        <authorList>
            <consortium name="US DOE Joint Genome Institute"/>
            <person name="Lucas S."/>
            <person name="Han J."/>
            <person name="Cheng J.-F."/>
            <person name="Goodwin L."/>
            <person name="Pitluck S."/>
            <person name="Peters L."/>
            <person name="Teshima H."/>
            <person name="Detter J.C."/>
            <person name="Han C."/>
            <person name="Tapia R."/>
            <person name="Land M."/>
            <person name="Hauser L."/>
            <person name="Kyrpides N."/>
            <person name="Kozubal M."/>
            <person name="Macur R.E."/>
            <person name="Jay Z."/>
            <person name="Inskeep W."/>
            <person name="Woyke T."/>
        </authorList>
    </citation>
    <scope>NUCLEOTIDE SEQUENCE [LARGE SCALE GENOMIC DNA]</scope>
    <source>
        <strain evidence="4 5">MK1</strain>
    </source>
</reference>
<dbReference type="EMBL" id="JH597761">
    <property type="protein sequence ID" value="EHP70377.1"/>
    <property type="molecule type" value="Genomic_DNA"/>
</dbReference>
<organism evidence="4 5">
    <name type="scientific">Metallosphaera yellowstonensis MK1</name>
    <dbReference type="NCBI Taxonomy" id="671065"/>
    <lineage>
        <taxon>Archaea</taxon>
        <taxon>Thermoproteota</taxon>
        <taxon>Thermoprotei</taxon>
        <taxon>Sulfolobales</taxon>
        <taxon>Sulfolobaceae</taxon>
        <taxon>Metallosphaera</taxon>
    </lineage>
</organism>
<proteinExistence type="predicted"/>
<protein>
    <submittedName>
        <fullName evidence="4">N-methylhydantoinase A/acetone carboxylase, beta subunit</fullName>
    </submittedName>
</protein>
<dbReference type="RefSeq" id="WP_009071069.1">
    <property type="nucleotide sequence ID" value="NZ_JH597761.1"/>
</dbReference>
<feature type="domain" description="Acetophenone carboxylase-like C-terminal" evidence="3">
    <location>
        <begin position="589"/>
        <end position="638"/>
    </location>
</feature>
<dbReference type="AlphaFoldDB" id="H2C2A6"/>
<dbReference type="InterPro" id="IPR008040">
    <property type="entry name" value="Hydant_A_N"/>
</dbReference>
<sequence length="650" mass="71552">MIVSVDVGGTFTDIVALDESGNMILYKGPTTPKAPEEGVMHGLSRLGKVSTVVHATTIATNALLGQVNLELPRVALITTRGFRDVIEIGRQNRPELYNPFFRKPTPLVPRELRFEVSERTGPSGEVLQELREEELTQALKEAKGRGATSLAISFLHSYANPRNELRAKEISSGIFQYVSISYEVSPAPREYERTSSTVVNAALMPVMRRYLESLRESLRTKGEPELFIMASSGGLIDVDEAGRRPVQVIESGPAAGVVGVAVLSRLMGEPNAISFDMGGTTAKAGTVVNHEVETTQDYEVGGRTHYGRLVKGSGYPVRFPFVDLAEVSAGGGTIIWRDEAGALRVGPLSAGADPGPMSYGKGGNKPTLTDANLVLGRIGDTLSEGLKLNRELALKGLRELGDPVSVARDAISLASLEMARAIRLVTVERGHDPSEFTMFAFGGAGPQYALDLAEEMGINKVVIPPHPGLFSALGMLFADRKFEISRSYPKDPETEFLEMERELKRRVPETKYFLRYAEVRYEGQGWELTIPVGDPKRIEDDFQRKHLSTYGFTLDRPVEVVTIRSFAVIPGLPFTLPRPKAKSGDPPFTWREVFLKDSWERVKVFKREEIPMGYQLEGPAVVEEYSSTTLVKEGWRGEVHETGSLVLRRD</sequence>
<evidence type="ECO:0000313" key="4">
    <source>
        <dbReference type="EMBL" id="EHP70377.1"/>
    </source>
</evidence>
<dbReference type="Pfam" id="PF19278">
    <property type="entry name" value="Hydant_A_C"/>
    <property type="match status" value="1"/>
</dbReference>
<dbReference type="InterPro" id="IPR043129">
    <property type="entry name" value="ATPase_NBD"/>
</dbReference>
<dbReference type="GO" id="GO:0005829">
    <property type="term" value="C:cytosol"/>
    <property type="evidence" value="ECO:0007669"/>
    <property type="project" value="TreeGrafter"/>
</dbReference>
<dbReference type="eggNOG" id="arCOG01511">
    <property type="taxonomic scope" value="Archaea"/>
</dbReference>
<evidence type="ECO:0000313" key="5">
    <source>
        <dbReference type="Proteomes" id="UP000003980"/>
    </source>
</evidence>
<dbReference type="STRING" id="671065.MetMK1DRAFT_00008790"/>
<accession>H2C2A6</accession>
<name>H2C2A6_9CREN</name>
<dbReference type="HOGENOM" id="CLU_002157_1_2_2"/>
<dbReference type="InterPro" id="IPR049517">
    <property type="entry name" value="ACX-like_C"/>
</dbReference>
<dbReference type="GO" id="GO:0006749">
    <property type="term" value="P:glutathione metabolic process"/>
    <property type="evidence" value="ECO:0007669"/>
    <property type="project" value="TreeGrafter"/>
</dbReference>
<dbReference type="PANTHER" id="PTHR11365:SF23">
    <property type="entry name" value="HYPOTHETICAL 5-OXOPROLINASE (EUROFUNG)-RELATED"/>
    <property type="match status" value="1"/>
</dbReference>
<keyword evidence="5" id="KW-1185">Reference proteome</keyword>
<dbReference type="InterPro" id="IPR045079">
    <property type="entry name" value="Oxoprolinase-like"/>
</dbReference>
<dbReference type="OrthoDB" id="8261at2157"/>
<dbReference type="Proteomes" id="UP000003980">
    <property type="component" value="Unassembled WGS sequence"/>
</dbReference>
<evidence type="ECO:0000259" key="3">
    <source>
        <dbReference type="Pfam" id="PF19278"/>
    </source>
</evidence>
<gene>
    <name evidence="4" type="ORF">MetMK1DRAFT_00008790</name>
</gene>
<evidence type="ECO:0000259" key="2">
    <source>
        <dbReference type="Pfam" id="PF05378"/>
    </source>
</evidence>
<feature type="domain" description="Hydantoinase A/oxoprolinase" evidence="1">
    <location>
        <begin position="193"/>
        <end position="481"/>
    </location>
</feature>
<dbReference type="SUPFAM" id="SSF53067">
    <property type="entry name" value="Actin-like ATPase domain"/>
    <property type="match status" value="1"/>
</dbReference>
<dbReference type="InterPro" id="IPR002821">
    <property type="entry name" value="Hydantoinase_A"/>
</dbReference>
<dbReference type="Pfam" id="PF01968">
    <property type="entry name" value="Hydantoinase_A"/>
    <property type="match status" value="1"/>
</dbReference>